<feature type="domain" description="Peptidase C50" evidence="6">
    <location>
        <begin position="1853"/>
        <end position="1949"/>
    </location>
</feature>
<gene>
    <name evidence="7" type="ORF">CDD81_6552</name>
</gene>
<evidence type="ECO:0000313" key="7">
    <source>
        <dbReference type="EMBL" id="PHH62919.1"/>
    </source>
</evidence>
<feature type="compositionally biased region" description="Polar residues" evidence="5">
    <location>
        <begin position="1428"/>
        <end position="1438"/>
    </location>
</feature>
<feature type="region of interest" description="Disordered" evidence="5">
    <location>
        <begin position="1284"/>
        <end position="1341"/>
    </location>
</feature>
<reference evidence="7 8" key="1">
    <citation type="submission" date="2017-06" db="EMBL/GenBank/DDBJ databases">
        <title>Ant-infecting Ophiocordyceps genomes reveal a high diversity of potential behavioral manipulation genes and a possible major role for enterotoxins.</title>
        <authorList>
            <person name="De Bekker C."/>
            <person name="Evans H.C."/>
            <person name="Brachmann A."/>
            <person name="Hughes D.P."/>
        </authorList>
    </citation>
    <scope>NUCLEOTIDE SEQUENCE [LARGE SCALE GENOMIC DNA]</scope>
    <source>
        <strain evidence="7 8">Map64</strain>
    </source>
</reference>
<dbReference type="PANTHER" id="PTHR12792:SF0">
    <property type="entry name" value="SEPARIN"/>
    <property type="match status" value="1"/>
</dbReference>
<proteinExistence type="predicted"/>
<dbReference type="OrthoDB" id="10255632at2759"/>
<dbReference type="EMBL" id="NJET01000060">
    <property type="protein sequence ID" value="PHH62919.1"/>
    <property type="molecule type" value="Genomic_DNA"/>
</dbReference>
<dbReference type="GO" id="GO:0005737">
    <property type="term" value="C:cytoplasm"/>
    <property type="evidence" value="ECO:0007669"/>
    <property type="project" value="TreeGrafter"/>
</dbReference>
<feature type="region of interest" description="Disordered" evidence="5">
    <location>
        <begin position="94"/>
        <end position="129"/>
    </location>
</feature>
<dbReference type="InterPro" id="IPR011990">
    <property type="entry name" value="TPR-like_helical_dom_sf"/>
</dbReference>
<name>A0A2C5X9F0_9HYPO</name>
<dbReference type="EC" id="3.4.22.49" evidence="2"/>
<dbReference type="GO" id="GO:0051307">
    <property type="term" value="P:meiotic chromosome separation"/>
    <property type="evidence" value="ECO:0007669"/>
    <property type="project" value="TreeGrafter"/>
</dbReference>
<comment type="catalytic activity">
    <reaction evidence="1">
        <text>All bonds known to be hydrolyzed by this endopeptidase have arginine in P1 and an acidic residue in P4. P6 is often occupied by an acidic residue or by a hydroxy-amino-acid residue, the phosphorylation of which enhances cleavage.</text>
        <dbReference type="EC" id="3.4.22.49"/>
    </reaction>
</comment>
<keyword evidence="8" id="KW-1185">Reference proteome</keyword>
<dbReference type="GO" id="GO:0004197">
    <property type="term" value="F:cysteine-type endopeptidase activity"/>
    <property type="evidence" value="ECO:0007669"/>
    <property type="project" value="InterPro"/>
</dbReference>
<dbReference type="GO" id="GO:0044732">
    <property type="term" value="C:mitotic spindle pole body"/>
    <property type="evidence" value="ECO:0007669"/>
    <property type="project" value="TreeGrafter"/>
</dbReference>
<dbReference type="PANTHER" id="PTHR12792">
    <property type="entry name" value="EXTRA SPINDLE POLES 1-RELATED"/>
    <property type="match status" value="1"/>
</dbReference>
<dbReference type="Gene3D" id="1.25.40.10">
    <property type="entry name" value="Tetratricopeptide repeat domain"/>
    <property type="match status" value="1"/>
</dbReference>
<dbReference type="GO" id="GO:0072686">
    <property type="term" value="C:mitotic spindle"/>
    <property type="evidence" value="ECO:0007669"/>
    <property type="project" value="TreeGrafter"/>
</dbReference>
<dbReference type="InterPro" id="IPR005314">
    <property type="entry name" value="Peptidase_C50"/>
</dbReference>
<accession>A0A2C5X9F0</accession>
<sequence length="2063" mass="226366">MATLQAKTDAVKAAVASTSTCTAATVVTLKELLQVDSEAKPTASRATGRAKANAGTGNKAVKADATLDSRDRQMLATQVANATLKALTEAAKPLAETTTSRANESLGQAAARRTIRRSASAPLSPLQPRTLNRVATSPSVATRDAKPVNSMGLLAVIECARVAFACLRTLQGPPRNDESDFQVETGMSALIGKLIVLKHHDQALKELKLMKKRLDAALPMAPNKKAHGAKASSVDAATDVVNLLLFPDSLPSKMLPAITACQMQVLKLVVATKKAVHIEAMLPLLKVSKASSPINLLHKMARADDLQAKKIARQLAQISQLLLAVSPSVLSTQDAMALEPRLSPDPSIAFELQTLSFTTQLSWWKLANDSKDVDQQVLCPFYRCVRAFYRRHRLDNEAAYNMMATAFEDIMKLARSQNLEPKTSLSSPLLSIYHAFGSAAHTARQYEEAYSWFQQLRGWLSDDAESRIRVCCVSARLLAASLKRREVDDNIKQHIIDVTASLEGSLSGTVVELEDLLESLLIARRSVAGVLMAALGPEATKTTMEPQVVQLLKTFILGFPRFLRRWMGASPSKDANAKQVVQFDQRRQAVTQSINPVLDSVLMVTRDEIQSRLDQWQLIDDVLQHCLALVQSVADPAWPAAKTEQFNAYYVKISSLYFLHYTEVRKRPEPCKQGNKQLLQALSRSIDTVKERPPAEKNKAQLPGKLELFADLCKSAGRADDALKTLKSICTNLAEDGILSDVAAALATQPPALAWASNEKASLLSRTLRSIAKLDPSCTEWIFFLPQAERAAVLEHLMQLGSSASTSVFLPLRLYDPTLAALLKIYTTERYPIRRVRVLLHVFYQNIGQQGGLDDVSQELDQALQQLERKDLAEDSGLAAYIPHLQAYHGFITALPDAIEAQLPTSFALSVASWKAMLEHCKTKADLFAIIDDARGLLQLFGRLKDLAGLVGDYALQESVSQLSIMLCNILSRDTLYRDGLILNHSQLVAQYVGMGRFTQALKSLDQTRALMEQHQDISNGVAAEFHLSHAEYHVGIGSFDEATKSLVKIKGVCSQPHLSWTETRAQTVWREAMASMLQSTVSLHSGDIQEALEAIKTSVRILSHDWARIAAALENKDETKARLSDTSNTSVVSTAPEERVSGPMFWNLAPRLLRSLLQLSSVYAHVGMFQETLYYAEHAKKVADNAKSSLFSAAVSAWIGSIYVKAGRLDKASPFFDMAREQLPRDAYLVRVRFARQAGEFYWQKRDERKALEYLSMAEEAIEQLSSYGDEAVVGEAKAKAKTAAPRTRAAAGTRSKRTAATASTTTRAAPRAAPRRAAATKAKAARPASPAAAAAAMTPKDVHESSLRLAVLLSRALGLVHGKEWSAALALLEEARQMPKHLGNHAREVLMTATSLIGRSMEQMISDPVFSVMQDSTISLPAVCGSASQGQLTPPNKSDGRRGRDGGCPAFMEALRQAQEILVEAHGSALPKSESSMVHRISSLLQSTGIFLSATAASKFGPAIPSSLASVAVDLGRNMTWTRELKTIKERPGSDAASSGAMDLALFTRSYVEMLPKNWSVISISLNDTRQDLCINKLQAGHSPFILRLPLERAHSRDVDSDIFNFEHGRQELLDIIRLANQTSHSARELTSRGEREGWWAEREALDLRLKQLLDKVETTWLGGFKGIFAQRQHQADALSRFHGAFEKILNGSLPSRQRAWGKRLAAKAPPAITLDPRILELFVGLGEFEEPDGDYDEALTDLLYFVVDILQLHGERNAYDEIDFDAMVVEAYDALRAYFEAASADHHMQGAHTVLIVDKVLHAFPWESLPCMQGLAVSRVPSLECLRRLLSEAKKPAAAAEQHQGHYVSAKSGTYMLNPSSDLHHTQSYFQPAFATLHGWNNITNRAPNEPEFQEILATSQLLLYFGHGSGAQYVRGRTIRRLDQCRPTTFLMGCSSAALIEAGDFECYGPVWNYMMAGCPAVVGTLWDVTDRDIDRFAGRAFEEWGLLPRGTFGGRGQDDAEHDSGGEEQDEPDEAPALSLVEAVATAREVCRLRYLNAAAVVVYGIPVYIDAALADDT</sequence>
<feature type="region of interest" description="Disordered" evidence="5">
    <location>
        <begin position="38"/>
        <end position="60"/>
    </location>
</feature>
<evidence type="ECO:0000256" key="4">
    <source>
        <dbReference type="ARBA" id="ARBA00022829"/>
    </source>
</evidence>
<feature type="compositionally biased region" description="Low complexity" evidence="5">
    <location>
        <begin position="109"/>
        <end position="121"/>
    </location>
</feature>
<dbReference type="STRING" id="1399860.A0A2C5X9F0"/>
<evidence type="ECO:0000256" key="1">
    <source>
        <dbReference type="ARBA" id="ARBA00000451"/>
    </source>
</evidence>
<feature type="region of interest" description="Disordered" evidence="5">
    <location>
        <begin position="1427"/>
        <end position="1449"/>
    </location>
</feature>
<evidence type="ECO:0000256" key="5">
    <source>
        <dbReference type="SAM" id="MobiDB-lite"/>
    </source>
</evidence>
<evidence type="ECO:0000259" key="6">
    <source>
        <dbReference type="PROSITE" id="PS51700"/>
    </source>
</evidence>
<evidence type="ECO:0000256" key="3">
    <source>
        <dbReference type="ARBA" id="ARBA00022801"/>
    </source>
</evidence>
<feature type="region of interest" description="Disordered" evidence="5">
    <location>
        <begin position="1995"/>
        <end position="2021"/>
    </location>
</feature>
<feature type="compositionally biased region" description="Basic and acidic residues" evidence="5">
    <location>
        <begin position="2001"/>
        <end position="2010"/>
    </location>
</feature>
<evidence type="ECO:0000313" key="8">
    <source>
        <dbReference type="Proteomes" id="UP000226192"/>
    </source>
</evidence>
<comment type="caution">
    <text evidence="7">The sequence shown here is derived from an EMBL/GenBank/DDBJ whole genome shotgun (WGS) entry which is preliminary data.</text>
</comment>
<feature type="compositionally biased region" description="Low complexity" evidence="5">
    <location>
        <begin position="1284"/>
        <end position="1338"/>
    </location>
</feature>
<dbReference type="Proteomes" id="UP000226192">
    <property type="component" value="Unassembled WGS sequence"/>
</dbReference>
<organism evidence="7 8">
    <name type="scientific">Ophiocordyceps australis</name>
    <dbReference type="NCBI Taxonomy" id="1399860"/>
    <lineage>
        <taxon>Eukaryota</taxon>
        <taxon>Fungi</taxon>
        <taxon>Dikarya</taxon>
        <taxon>Ascomycota</taxon>
        <taxon>Pezizomycotina</taxon>
        <taxon>Sordariomycetes</taxon>
        <taxon>Hypocreomycetidae</taxon>
        <taxon>Hypocreales</taxon>
        <taxon>Ophiocordycipitaceae</taxon>
        <taxon>Ophiocordyceps</taxon>
    </lineage>
</organism>
<protein>
    <recommendedName>
        <fullName evidence="2">separase</fullName>
        <ecNumber evidence="2">3.4.22.49</ecNumber>
    </recommendedName>
</protein>
<evidence type="ECO:0000256" key="2">
    <source>
        <dbReference type="ARBA" id="ARBA00012489"/>
    </source>
</evidence>
<dbReference type="GO" id="GO:0006508">
    <property type="term" value="P:proteolysis"/>
    <property type="evidence" value="ECO:0007669"/>
    <property type="project" value="InterPro"/>
</dbReference>
<dbReference type="PROSITE" id="PS51700">
    <property type="entry name" value="SEPARIN"/>
    <property type="match status" value="1"/>
</dbReference>
<keyword evidence="3" id="KW-0378">Hydrolase</keyword>
<dbReference type="GO" id="GO:0005634">
    <property type="term" value="C:nucleus"/>
    <property type="evidence" value="ECO:0007669"/>
    <property type="project" value="InterPro"/>
</dbReference>
<dbReference type="Pfam" id="PF03568">
    <property type="entry name" value="Separin_C"/>
    <property type="match status" value="1"/>
</dbReference>
<dbReference type="InterPro" id="IPR030397">
    <property type="entry name" value="SEPARIN_core_dom"/>
</dbReference>
<keyword evidence="4" id="KW-0159">Chromosome partition</keyword>
<dbReference type="SUPFAM" id="SSF48452">
    <property type="entry name" value="TPR-like"/>
    <property type="match status" value="2"/>
</dbReference>
<feature type="compositionally biased region" description="Polar residues" evidence="5">
    <location>
        <begin position="96"/>
        <end position="106"/>
    </location>
</feature>